<name>A0A176JTJ0_9BACT</name>
<accession>A0A176JTJ0</accession>
<dbReference type="Gene3D" id="3.30.390.10">
    <property type="entry name" value="Enolase-like, N-terminal domain"/>
    <property type="match status" value="1"/>
</dbReference>
<evidence type="ECO:0000256" key="2">
    <source>
        <dbReference type="ARBA" id="ARBA00022723"/>
    </source>
</evidence>
<evidence type="ECO:0000256" key="7">
    <source>
        <dbReference type="RuleBase" id="RU366006"/>
    </source>
</evidence>
<dbReference type="InterPro" id="IPR013341">
    <property type="entry name" value="Mandelate_racemase_N_dom"/>
</dbReference>
<dbReference type="InterPro" id="IPR036849">
    <property type="entry name" value="Enolase-like_C_sf"/>
</dbReference>
<keyword evidence="10" id="KW-1185">Reference proteome</keyword>
<dbReference type="CDD" id="cd03319">
    <property type="entry name" value="L-Ala-DL-Glu_epimerase"/>
    <property type="match status" value="1"/>
</dbReference>
<comment type="caution">
    <text evidence="9">The sequence shown here is derived from an EMBL/GenBank/DDBJ whole genome shotgun (WGS) entry which is preliminary data.</text>
</comment>
<dbReference type="NCBIfam" id="NF041118">
    <property type="entry name" value="A_G_epim_Thtga"/>
    <property type="match status" value="1"/>
</dbReference>
<dbReference type="Pfam" id="PF13378">
    <property type="entry name" value="MR_MLE_C"/>
    <property type="match status" value="1"/>
</dbReference>
<protein>
    <recommendedName>
        <fullName evidence="7">Dipeptide epimerase</fullName>
        <ecNumber evidence="7">5.1.1.-</ecNumber>
    </recommendedName>
</protein>
<dbReference type="AlphaFoldDB" id="A0A176JTJ0"/>
<feature type="active site" description="Proton acceptor; specific for (R)-substrate epimerization" evidence="5">
    <location>
        <position position="161"/>
    </location>
</feature>
<dbReference type="GO" id="GO:0016855">
    <property type="term" value="F:racemase and epimerase activity, acting on amino acids and derivatives"/>
    <property type="evidence" value="ECO:0007669"/>
    <property type="project" value="UniProtKB-UniRule"/>
</dbReference>
<dbReference type="InterPro" id="IPR034603">
    <property type="entry name" value="Dipeptide_epimerase"/>
</dbReference>
<dbReference type="Gene3D" id="3.20.20.120">
    <property type="entry name" value="Enolase-like C-terminal domain"/>
    <property type="match status" value="1"/>
</dbReference>
<dbReference type="RefSeq" id="WP_068349168.1">
    <property type="nucleotide sequence ID" value="NZ_JFHK01000033.1"/>
</dbReference>
<keyword evidence="2 6" id="KW-0479">Metal-binding</keyword>
<dbReference type="SUPFAM" id="SSF51604">
    <property type="entry name" value="Enolase C-terminal domain-like"/>
    <property type="match status" value="1"/>
</dbReference>
<dbReference type="PANTHER" id="PTHR48073">
    <property type="entry name" value="O-SUCCINYLBENZOATE SYNTHASE-RELATED"/>
    <property type="match status" value="1"/>
</dbReference>
<evidence type="ECO:0000256" key="1">
    <source>
        <dbReference type="ARBA" id="ARBA00008031"/>
    </source>
</evidence>
<feature type="domain" description="Mandelate racemase/muconate lactonizing enzyme C-terminal" evidence="8">
    <location>
        <begin position="140"/>
        <end position="237"/>
    </location>
</feature>
<dbReference type="PANTHER" id="PTHR48073:SF2">
    <property type="entry name" value="O-SUCCINYLBENZOATE SYNTHASE"/>
    <property type="match status" value="1"/>
</dbReference>
<dbReference type="OrthoDB" id="9775391at2"/>
<organism evidence="9 10">
    <name type="scientific">Kosmotoga arenicorallina S304</name>
    <dbReference type="NCBI Taxonomy" id="1453497"/>
    <lineage>
        <taxon>Bacteria</taxon>
        <taxon>Thermotogati</taxon>
        <taxon>Thermotogota</taxon>
        <taxon>Thermotogae</taxon>
        <taxon>Kosmotogales</taxon>
        <taxon>Kosmotogaceae</taxon>
        <taxon>Kosmotoga</taxon>
    </lineage>
</organism>
<evidence type="ECO:0000256" key="3">
    <source>
        <dbReference type="ARBA" id="ARBA00022842"/>
    </source>
</evidence>
<evidence type="ECO:0000256" key="4">
    <source>
        <dbReference type="ARBA" id="ARBA00023235"/>
    </source>
</evidence>
<proteinExistence type="inferred from homology"/>
<sequence length="343" mass="38262">MGKIKDIKFIMKEYQYEKPFHIANSISAGSQNLEIQLLLENGVIGYGEAAPSYRVNGERVETFPSLESFVKEQLIGLDVRNYRRIFDIMDKLKCASSVKAAVQFAVLDAFAEEVGAQVHQILGGAKDEIETDKTVGIDTVENMAKEAQQLFELGFRAIKIKVGEDLKKDIQVMEAIYEVSKGAKYVVDANTGYTPKEAITFAKEIYTRGIDIDVYEQPVQMENIEGLKLVRYNSPFPVAADESARTRYDVLRLIKEDAVDFVNIKLMKSGISDALAIVEMANTAKIQLMIGCMSESSVGINQSVQFALGTGAFVFHDLDSHLMLIEDEFRGKFLQDGPKIRAK</sequence>
<keyword evidence="3 6" id="KW-0460">Magnesium</keyword>
<dbReference type="InterPro" id="IPR053602">
    <property type="entry name" value="MR_MLE-like"/>
</dbReference>
<feature type="binding site" evidence="6">
    <location>
        <position position="241"/>
    </location>
    <ligand>
        <name>Mg(2+)</name>
        <dbReference type="ChEBI" id="CHEBI:18420"/>
    </ligand>
</feature>
<dbReference type="EC" id="5.1.1.-" evidence="7"/>
<evidence type="ECO:0000256" key="5">
    <source>
        <dbReference type="PIRSR" id="PIRSR634603-1"/>
    </source>
</evidence>
<dbReference type="SUPFAM" id="SSF54826">
    <property type="entry name" value="Enolase N-terminal domain-like"/>
    <property type="match status" value="1"/>
</dbReference>
<dbReference type="EMBL" id="JFHK01000033">
    <property type="protein sequence ID" value="OAA26580.1"/>
    <property type="molecule type" value="Genomic_DNA"/>
</dbReference>
<feature type="binding site" evidence="6">
    <location>
        <position position="216"/>
    </location>
    <ligand>
        <name>Mg(2+)</name>
        <dbReference type="ChEBI" id="CHEBI:18420"/>
    </ligand>
</feature>
<dbReference type="PATRIC" id="fig|1453497.3.peg.1275"/>
<dbReference type="SFLD" id="SFLDS00001">
    <property type="entry name" value="Enolase"/>
    <property type="match status" value="1"/>
</dbReference>
<dbReference type="SFLD" id="SFLDG00180">
    <property type="entry name" value="muconate_cycloisomerase"/>
    <property type="match status" value="1"/>
</dbReference>
<reference evidence="9 10" key="1">
    <citation type="submission" date="2014-02" db="EMBL/GenBank/DDBJ databases">
        <title>Kosmotoga genome sequencing.</title>
        <authorList>
            <person name="Pollo S.M."/>
            <person name="Charchuk R."/>
            <person name="Nesbo C.L."/>
        </authorList>
    </citation>
    <scope>NUCLEOTIDE SEQUENCE [LARGE SCALE GENOMIC DNA]</scope>
    <source>
        <strain evidence="9 10">S304</strain>
    </source>
</reference>
<dbReference type="STRING" id="1453497.AT15_06380"/>
<evidence type="ECO:0000256" key="6">
    <source>
        <dbReference type="PIRSR" id="PIRSR634603-3"/>
    </source>
</evidence>
<dbReference type="SMART" id="SM00922">
    <property type="entry name" value="MR_MLE"/>
    <property type="match status" value="1"/>
</dbReference>
<comment type="cofactor">
    <cofactor evidence="6 7">
        <name>Mg(2+)</name>
        <dbReference type="ChEBI" id="CHEBI:18420"/>
    </cofactor>
    <text evidence="6 7">Binds 1 Mg(2+) ion per subunit.</text>
</comment>
<dbReference type="InterPro" id="IPR029017">
    <property type="entry name" value="Enolase-like_N"/>
</dbReference>
<feature type="binding site" evidence="6">
    <location>
        <position position="188"/>
    </location>
    <ligand>
        <name>Mg(2+)</name>
        <dbReference type="ChEBI" id="CHEBI:18420"/>
    </ligand>
</feature>
<dbReference type="Pfam" id="PF02746">
    <property type="entry name" value="MR_MLE_N"/>
    <property type="match status" value="1"/>
</dbReference>
<evidence type="ECO:0000313" key="10">
    <source>
        <dbReference type="Proteomes" id="UP000077339"/>
    </source>
</evidence>
<dbReference type="Proteomes" id="UP000077339">
    <property type="component" value="Unassembled WGS sequence"/>
</dbReference>
<evidence type="ECO:0000259" key="8">
    <source>
        <dbReference type="SMART" id="SM00922"/>
    </source>
</evidence>
<evidence type="ECO:0000313" key="9">
    <source>
        <dbReference type="EMBL" id="OAA26580.1"/>
    </source>
</evidence>
<dbReference type="GO" id="GO:0046872">
    <property type="term" value="F:metal ion binding"/>
    <property type="evidence" value="ECO:0007669"/>
    <property type="project" value="UniProtKB-KW"/>
</dbReference>
<gene>
    <name evidence="9" type="ORF">AT15_06380</name>
</gene>
<comment type="similarity">
    <text evidence="1 7">Belongs to the mandelate racemase/muconate lactonizing enzyme family.</text>
</comment>
<feature type="active site" description="Proton acceptor; specific for (S)-substrate epimerization" evidence="5">
    <location>
        <position position="265"/>
    </location>
</feature>
<dbReference type="InterPro" id="IPR013342">
    <property type="entry name" value="Mandelate_racemase_C"/>
</dbReference>
<dbReference type="InterPro" id="IPR029065">
    <property type="entry name" value="Enolase_C-like"/>
</dbReference>
<keyword evidence="4 7" id="KW-0413">Isomerase</keyword>